<evidence type="ECO:0000259" key="2">
    <source>
        <dbReference type="Pfam" id="PF09323"/>
    </source>
</evidence>
<reference evidence="4 5" key="1">
    <citation type="journal article" date="2018" name="Sci. Rep.">
        <title>A novel species of the marine cyanobacterium Acaryochloris with a unique pigment content and lifestyle.</title>
        <authorList>
            <person name="Partensky F."/>
            <person name="Six C."/>
            <person name="Ratin M."/>
            <person name="Garczarek L."/>
            <person name="Vaulot D."/>
            <person name="Probert I."/>
            <person name="Calteau A."/>
            <person name="Gourvil P."/>
            <person name="Marie D."/>
            <person name="Grebert T."/>
            <person name="Bouchier C."/>
            <person name="Le Panse S."/>
            <person name="Gachenot M."/>
            <person name="Rodriguez F."/>
            <person name="Garrido J.L."/>
        </authorList>
    </citation>
    <scope>NUCLEOTIDE SEQUENCE [LARGE SCALE GENOMIC DNA]</scope>
    <source>
        <strain evidence="4 5">RCC1774</strain>
    </source>
</reference>
<dbReference type="InterPro" id="IPR048493">
    <property type="entry name" value="DUF1980_N"/>
</dbReference>
<dbReference type="InterPro" id="IPR015402">
    <property type="entry name" value="DUF1980"/>
</dbReference>
<evidence type="ECO:0008006" key="6">
    <source>
        <dbReference type="Google" id="ProtNLM"/>
    </source>
</evidence>
<keyword evidence="5" id="KW-1185">Reference proteome</keyword>
<name>A0A2W1JND6_9CYAN</name>
<dbReference type="EMBL" id="PQWO01000038">
    <property type="protein sequence ID" value="PZD70417.1"/>
    <property type="molecule type" value="Genomic_DNA"/>
</dbReference>
<dbReference type="Pfam" id="PF09323">
    <property type="entry name" value="DUF1980"/>
    <property type="match status" value="1"/>
</dbReference>
<accession>A0A2W1JND6</accession>
<evidence type="ECO:0000313" key="4">
    <source>
        <dbReference type="EMBL" id="PZD70417.1"/>
    </source>
</evidence>
<sequence length="250" mass="28252">MTVKSFPWIKITDWLTVVAMAAWGSLLIKFWISGRLGILIHPNYFALTIGGGFFMVIVAIFQGLKLWRQPQGVRMQHFSFLSPQWLSIILLVSALVGFLVPLRPFASQTAIQRGLQDTTVVTRANPQAFRTESNPESRTLLDWVRTLDVYPEPDAYQGQKVNVEGFVVYPDNLPDTYLTLARFAITCCAADAYPIGLPVKLKADRKAYPIDQWFAVKGQMQTETLDSKRQLVIVADSLKPIPEPRNPYSY</sequence>
<evidence type="ECO:0000259" key="3">
    <source>
        <dbReference type="Pfam" id="PF21537"/>
    </source>
</evidence>
<feature type="transmembrane region" description="Helical" evidence="1">
    <location>
        <begin position="14"/>
        <end position="32"/>
    </location>
</feature>
<protein>
    <recommendedName>
        <fullName evidence="6">TIGR03943 family protein</fullName>
    </recommendedName>
</protein>
<feature type="domain" description="DUF1980" evidence="3">
    <location>
        <begin position="148"/>
        <end position="250"/>
    </location>
</feature>
<feature type="transmembrane region" description="Helical" evidence="1">
    <location>
        <begin position="84"/>
        <end position="102"/>
    </location>
</feature>
<dbReference type="AlphaFoldDB" id="A0A2W1JND6"/>
<evidence type="ECO:0000313" key="5">
    <source>
        <dbReference type="Proteomes" id="UP000248857"/>
    </source>
</evidence>
<dbReference type="RefSeq" id="WP_199464533.1">
    <property type="nucleotide sequence ID" value="NZ_CAWNWM010000038.1"/>
</dbReference>
<dbReference type="PANTHER" id="PTHR40047:SF1">
    <property type="entry name" value="UPF0703 PROTEIN YCGQ"/>
    <property type="match status" value="1"/>
</dbReference>
<dbReference type="PANTHER" id="PTHR40047">
    <property type="entry name" value="UPF0703 PROTEIN YCGQ"/>
    <property type="match status" value="1"/>
</dbReference>
<dbReference type="Proteomes" id="UP000248857">
    <property type="component" value="Unassembled WGS sequence"/>
</dbReference>
<organism evidence="4 5">
    <name type="scientific">Acaryochloris thomasi RCC1774</name>
    <dbReference type="NCBI Taxonomy" id="1764569"/>
    <lineage>
        <taxon>Bacteria</taxon>
        <taxon>Bacillati</taxon>
        <taxon>Cyanobacteriota</taxon>
        <taxon>Cyanophyceae</taxon>
        <taxon>Acaryochloridales</taxon>
        <taxon>Acaryochloridaceae</taxon>
        <taxon>Acaryochloris</taxon>
        <taxon>Acaryochloris thomasi</taxon>
    </lineage>
</organism>
<feature type="domain" description="DUF1980" evidence="2">
    <location>
        <begin position="17"/>
        <end position="115"/>
    </location>
</feature>
<evidence type="ECO:0000256" key="1">
    <source>
        <dbReference type="SAM" id="Phobius"/>
    </source>
</evidence>
<proteinExistence type="predicted"/>
<dbReference type="InterPro" id="IPR048447">
    <property type="entry name" value="DUF1980_C"/>
</dbReference>
<comment type="caution">
    <text evidence="4">The sequence shown here is derived from an EMBL/GenBank/DDBJ whole genome shotgun (WGS) entry which is preliminary data.</text>
</comment>
<feature type="transmembrane region" description="Helical" evidence="1">
    <location>
        <begin position="44"/>
        <end position="64"/>
    </location>
</feature>
<gene>
    <name evidence="4" type="ORF">C1752_12970</name>
</gene>
<dbReference type="NCBIfam" id="TIGR03943">
    <property type="entry name" value="TIGR03943 family putative permease subunit"/>
    <property type="match status" value="1"/>
</dbReference>
<dbReference type="Pfam" id="PF21537">
    <property type="entry name" value="DUF1980_C"/>
    <property type="match status" value="1"/>
</dbReference>
<keyword evidence="1" id="KW-0812">Transmembrane</keyword>
<keyword evidence="1" id="KW-0472">Membrane</keyword>
<dbReference type="InterPro" id="IPR052955">
    <property type="entry name" value="UPF0703_membrane_permease"/>
</dbReference>
<keyword evidence="1" id="KW-1133">Transmembrane helix</keyword>